<proteinExistence type="predicted"/>
<sequence>MIAITGASGHLGKATLDFLTVKTNADSLVALVRNPEKATDLAAKGIHVRQADYGDYAALVAGLVGVDKLVLISSDALGDERVQQHTNVINAAKEAGVTHIFYTSAPNPSLDALFTPAIDHFRTETLIKESGLTYTFFRNNLYLDILPLVIGDAPQSGKLYYPAGDGKVSFVLRADIAEGLANALTSEGHENKVYEIGSPTAWTFGDIAAAVSESDKSVEYVDIPASAYEAELAKHLPAHVVGVYAGMAKGIKQGDFNVADSSLEKLLNRQPVTLETYLKSLNVAV</sequence>
<organism evidence="2 3">
    <name type="scientific">Spirosoma profusum</name>
    <dbReference type="NCBI Taxonomy" id="2771354"/>
    <lineage>
        <taxon>Bacteria</taxon>
        <taxon>Pseudomonadati</taxon>
        <taxon>Bacteroidota</taxon>
        <taxon>Cytophagia</taxon>
        <taxon>Cytophagales</taxon>
        <taxon>Cytophagaceae</taxon>
        <taxon>Spirosoma</taxon>
    </lineage>
</organism>
<dbReference type="CDD" id="cd05269">
    <property type="entry name" value="TMR_SDR_a"/>
    <property type="match status" value="1"/>
</dbReference>
<dbReference type="EMBL" id="JACWZY010000035">
    <property type="protein sequence ID" value="MBD2704655.1"/>
    <property type="molecule type" value="Genomic_DNA"/>
</dbReference>
<evidence type="ECO:0000313" key="2">
    <source>
        <dbReference type="EMBL" id="MBD2704655.1"/>
    </source>
</evidence>
<dbReference type="Pfam" id="PF05368">
    <property type="entry name" value="NmrA"/>
    <property type="match status" value="1"/>
</dbReference>
<protein>
    <submittedName>
        <fullName evidence="2">SDR family oxidoreductase</fullName>
    </submittedName>
</protein>
<dbReference type="PANTHER" id="PTHR47129">
    <property type="entry name" value="QUINONE OXIDOREDUCTASE 2"/>
    <property type="match status" value="1"/>
</dbReference>
<dbReference type="AlphaFoldDB" id="A0A927ATX4"/>
<keyword evidence="3" id="KW-1185">Reference proteome</keyword>
<comment type="caution">
    <text evidence="2">The sequence shown here is derived from an EMBL/GenBank/DDBJ whole genome shotgun (WGS) entry which is preliminary data.</text>
</comment>
<evidence type="ECO:0000313" key="3">
    <source>
        <dbReference type="Proteomes" id="UP000598820"/>
    </source>
</evidence>
<dbReference type="InterPro" id="IPR052718">
    <property type="entry name" value="NmrA-type_oxidoreductase"/>
</dbReference>
<feature type="domain" description="NmrA-like" evidence="1">
    <location>
        <begin position="2"/>
        <end position="278"/>
    </location>
</feature>
<accession>A0A927ATX4</accession>
<dbReference type="Gene3D" id="3.40.50.720">
    <property type="entry name" value="NAD(P)-binding Rossmann-like Domain"/>
    <property type="match status" value="1"/>
</dbReference>
<dbReference type="InterPro" id="IPR008030">
    <property type="entry name" value="NmrA-like"/>
</dbReference>
<dbReference type="Proteomes" id="UP000598820">
    <property type="component" value="Unassembled WGS sequence"/>
</dbReference>
<evidence type="ECO:0000259" key="1">
    <source>
        <dbReference type="Pfam" id="PF05368"/>
    </source>
</evidence>
<name>A0A927ATX4_9BACT</name>
<dbReference type="RefSeq" id="WP_190891404.1">
    <property type="nucleotide sequence ID" value="NZ_JACWZY010000035.1"/>
</dbReference>
<dbReference type="InterPro" id="IPR036291">
    <property type="entry name" value="NAD(P)-bd_dom_sf"/>
</dbReference>
<dbReference type="PANTHER" id="PTHR47129:SF1">
    <property type="entry name" value="NMRA-LIKE DOMAIN-CONTAINING PROTEIN"/>
    <property type="match status" value="1"/>
</dbReference>
<gene>
    <name evidence="2" type="ORF">IC229_28720</name>
</gene>
<dbReference type="Gene3D" id="3.90.25.10">
    <property type="entry name" value="UDP-galactose 4-epimerase, domain 1"/>
    <property type="match status" value="1"/>
</dbReference>
<dbReference type="SUPFAM" id="SSF51735">
    <property type="entry name" value="NAD(P)-binding Rossmann-fold domains"/>
    <property type="match status" value="1"/>
</dbReference>
<reference evidence="2" key="1">
    <citation type="submission" date="2020-09" db="EMBL/GenBank/DDBJ databases">
        <authorList>
            <person name="Kim M.K."/>
        </authorList>
    </citation>
    <scope>NUCLEOTIDE SEQUENCE</scope>
    <source>
        <strain evidence="2">BT702</strain>
    </source>
</reference>